<sequence length="211" mass="23758">MNLYGAVKRVVDVMFSILGIVLLSPVLLLVSALIFVFMGRPILFRQVRPGKGGAPFTIYKFRTMTEAFDRHGNPLPDEERLTPVGSALRKTSIDELPELINVLKGDMSLVGPRPLLMEYLPLYNKEQARRHDVRPGITGLAQIMGRNAIDWDEKFKYDTYYVENIGFSLDLKILFMTLFSVFTGSGVNRSDGTPMPKFSGNRPTKKNEANI</sequence>
<name>A0A9D8KJY2_9DELT</name>
<comment type="similarity">
    <text evidence="1">Belongs to the bacterial sugar transferase family.</text>
</comment>
<accession>A0A9D8KJY2</accession>
<proteinExistence type="inferred from homology"/>
<feature type="region of interest" description="Disordered" evidence="2">
    <location>
        <begin position="192"/>
        <end position="211"/>
    </location>
</feature>
<evidence type="ECO:0000313" key="5">
    <source>
        <dbReference type="EMBL" id="MBN1574890.1"/>
    </source>
</evidence>
<dbReference type="Proteomes" id="UP000809273">
    <property type="component" value="Unassembled WGS sequence"/>
</dbReference>
<feature type="transmembrane region" description="Helical" evidence="3">
    <location>
        <begin position="13"/>
        <end position="38"/>
    </location>
</feature>
<keyword evidence="3" id="KW-0812">Transmembrane</keyword>
<evidence type="ECO:0000256" key="3">
    <source>
        <dbReference type="SAM" id="Phobius"/>
    </source>
</evidence>
<dbReference type="InterPro" id="IPR003362">
    <property type="entry name" value="Bact_transf"/>
</dbReference>
<feature type="domain" description="Bacterial sugar transferase" evidence="4">
    <location>
        <begin position="8"/>
        <end position="182"/>
    </location>
</feature>
<reference evidence="5" key="1">
    <citation type="journal article" date="2021" name="Environ. Microbiol.">
        <title>Genomic characterization of three novel Desulfobacterota classes expand the metabolic and phylogenetic diversity of the phylum.</title>
        <authorList>
            <person name="Murphy C.L."/>
            <person name="Biggerstaff J."/>
            <person name="Eichhorn A."/>
            <person name="Ewing E."/>
            <person name="Shahan R."/>
            <person name="Soriano D."/>
            <person name="Stewart S."/>
            <person name="VanMol K."/>
            <person name="Walker R."/>
            <person name="Walters P."/>
            <person name="Elshahed M.S."/>
            <person name="Youssef N.H."/>
        </authorList>
    </citation>
    <scope>NUCLEOTIDE SEQUENCE</scope>
    <source>
        <strain evidence="5">Zod_Metabat.24</strain>
    </source>
</reference>
<reference evidence="5" key="2">
    <citation type="submission" date="2021-01" db="EMBL/GenBank/DDBJ databases">
        <authorList>
            <person name="Hahn C.R."/>
            <person name="Youssef N.H."/>
            <person name="Elshahed M."/>
        </authorList>
    </citation>
    <scope>NUCLEOTIDE SEQUENCE</scope>
    <source>
        <strain evidence="5">Zod_Metabat.24</strain>
    </source>
</reference>
<dbReference type="Pfam" id="PF02397">
    <property type="entry name" value="Bac_transf"/>
    <property type="match status" value="1"/>
</dbReference>
<dbReference type="EMBL" id="JAFGIX010000092">
    <property type="protein sequence ID" value="MBN1574890.1"/>
    <property type="molecule type" value="Genomic_DNA"/>
</dbReference>
<evidence type="ECO:0000259" key="4">
    <source>
        <dbReference type="Pfam" id="PF02397"/>
    </source>
</evidence>
<dbReference type="PANTHER" id="PTHR30576:SF8">
    <property type="entry name" value="UNDECAPRENYL-PHOSPHATE GALACTOSE PHOSPHOTRANSFERASE"/>
    <property type="match status" value="1"/>
</dbReference>
<evidence type="ECO:0000256" key="1">
    <source>
        <dbReference type="ARBA" id="ARBA00006464"/>
    </source>
</evidence>
<dbReference type="GO" id="GO:0016780">
    <property type="term" value="F:phosphotransferase activity, for other substituted phosphate groups"/>
    <property type="evidence" value="ECO:0007669"/>
    <property type="project" value="TreeGrafter"/>
</dbReference>
<evidence type="ECO:0000256" key="2">
    <source>
        <dbReference type="SAM" id="MobiDB-lite"/>
    </source>
</evidence>
<keyword evidence="3" id="KW-0472">Membrane</keyword>
<gene>
    <name evidence="5" type="ORF">JW984_16965</name>
</gene>
<dbReference type="PANTHER" id="PTHR30576">
    <property type="entry name" value="COLANIC BIOSYNTHESIS UDP-GLUCOSE LIPID CARRIER TRANSFERASE"/>
    <property type="match status" value="1"/>
</dbReference>
<protein>
    <submittedName>
        <fullName evidence="5">Sugar transferase</fullName>
    </submittedName>
</protein>
<dbReference type="AlphaFoldDB" id="A0A9D8KJY2"/>
<organism evidence="5 6">
    <name type="scientific">Candidatus Zymogenus saltonus</name>
    <dbReference type="NCBI Taxonomy" id="2844893"/>
    <lineage>
        <taxon>Bacteria</taxon>
        <taxon>Deltaproteobacteria</taxon>
        <taxon>Candidatus Zymogenia</taxon>
        <taxon>Candidatus Zymogeniales</taxon>
        <taxon>Candidatus Zymogenaceae</taxon>
        <taxon>Candidatus Zymogenus</taxon>
    </lineage>
</organism>
<comment type="caution">
    <text evidence="5">The sequence shown here is derived from an EMBL/GenBank/DDBJ whole genome shotgun (WGS) entry which is preliminary data.</text>
</comment>
<keyword evidence="3" id="KW-1133">Transmembrane helix</keyword>
<keyword evidence="5" id="KW-0808">Transferase</keyword>
<evidence type="ECO:0000313" key="6">
    <source>
        <dbReference type="Proteomes" id="UP000809273"/>
    </source>
</evidence>